<feature type="compositionally biased region" description="Gly residues" evidence="1">
    <location>
        <begin position="172"/>
        <end position="182"/>
    </location>
</feature>
<evidence type="ECO:0000313" key="2">
    <source>
        <dbReference type="EMBL" id="SDO28415.1"/>
    </source>
</evidence>
<organism evidence="2 3">
    <name type="scientific">Halomonas shengliensis</name>
    <dbReference type="NCBI Taxonomy" id="419597"/>
    <lineage>
        <taxon>Bacteria</taxon>
        <taxon>Pseudomonadati</taxon>
        <taxon>Pseudomonadota</taxon>
        <taxon>Gammaproteobacteria</taxon>
        <taxon>Oceanospirillales</taxon>
        <taxon>Halomonadaceae</taxon>
        <taxon>Halomonas</taxon>
    </lineage>
</organism>
<keyword evidence="3" id="KW-1185">Reference proteome</keyword>
<protein>
    <submittedName>
        <fullName evidence="2">Uncharacterized protein</fullName>
    </submittedName>
</protein>
<evidence type="ECO:0000313" key="3">
    <source>
        <dbReference type="Proteomes" id="UP000199075"/>
    </source>
</evidence>
<name>A0A1H0IAM2_9GAMM</name>
<dbReference type="Proteomes" id="UP000199075">
    <property type="component" value="Unassembled WGS sequence"/>
</dbReference>
<gene>
    <name evidence="2" type="ORF">SAMN04487957_10547</name>
</gene>
<dbReference type="STRING" id="419597.SAMN04487957_10547"/>
<sequence>MKPTHIHSTHGTRTTRIGTAEGEGQLAGKTLVIYLDLSVEPPATHYIEAERWDAEWREIPTDACPVCYGSGTDQIKQRKDRPCGGCYGLGRVKEDGETPKGEWEVAEVAGRIIEGLRGKLERANSGIEAMQRTPGVPEAIDAERERRKERQKEKGPPDWVQREQKWREGRGRGLGGARQTGD</sequence>
<reference evidence="3" key="1">
    <citation type="submission" date="2016-10" db="EMBL/GenBank/DDBJ databases">
        <authorList>
            <person name="Varghese N."/>
            <person name="Submissions S."/>
        </authorList>
    </citation>
    <scope>NUCLEOTIDE SEQUENCE [LARGE SCALE GENOMIC DNA]</scope>
    <source>
        <strain evidence="3">CGMCC 1.6444</strain>
    </source>
</reference>
<dbReference type="OrthoDB" id="6162881at2"/>
<dbReference type="RefSeq" id="WP_089678335.1">
    <property type="nucleotide sequence ID" value="NZ_FNIV01000005.1"/>
</dbReference>
<feature type="region of interest" description="Disordered" evidence="1">
    <location>
        <begin position="124"/>
        <end position="182"/>
    </location>
</feature>
<feature type="region of interest" description="Disordered" evidence="1">
    <location>
        <begin position="1"/>
        <end position="22"/>
    </location>
</feature>
<evidence type="ECO:0000256" key="1">
    <source>
        <dbReference type="SAM" id="MobiDB-lite"/>
    </source>
</evidence>
<proteinExistence type="predicted"/>
<dbReference type="AlphaFoldDB" id="A0A1H0IAM2"/>
<accession>A0A1H0IAM2</accession>
<dbReference type="EMBL" id="FNIV01000005">
    <property type="protein sequence ID" value="SDO28415.1"/>
    <property type="molecule type" value="Genomic_DNA"/>
</dbReference>
<feature type="compositionally biased region" description="Basic residues" evidence="1">
    <location>
        <begin position="1"/>
        <end position="10"/>
    </location>
</feature>
<feature type="compositionally biased region" description="Basic and acidic residues" evidence="1">
    <location>
        <begin position="141"/>
        <end position="171"/>
    </location>
</feature>